<organism evidence="1 2">
    <name type="scientific">Yokapox virus</name>
    <dbReference type="NCBI Taxonomy" id="1076255"/>
    <lineage>
        <taxon>Viruses</taxon>
        <taxon>Varidnaviria</taxon>
        <taxon>Bamfordvirae</taxon>
        <taxon>Nucleocytoviricota</taxon>
        <taxon>Pokkesviricetes</taxon>
        <taxon>Chitovirales</taxon>
        <taxon>Poxviridae</taxon>
        <taxon>Chordopoxvirinae</taxon>
        <taxon>Centapoxvirus</taxon>
        <taxon>Centapoxvirus yokapox</taxon>
    </lineage>
</organism>
<keyword evidence="2" id="KW-1185">Reference proteome</keyword>
<proteinExistence type="predicted"/>
<reference evidence="1 2" key="1">
    <citation type="journal article" date="2011" name="J. Virol.">
        <title>The genome of yoka poxvirus.</title>
        <authorList>
            <person name="Zhao G."/>
            <person name="Droit L."/>
            <person name="Tesh R.B."/>
            <person name="Popov V.L."/>
            <person name="Little N.S."/>
            <person name="Upton C."/>
            <person name="Virgin H.W."/>
            <person name="Wang D."/>
        </authorList>
    </citation>
    <scope>NUCLEOTIDE SEQUENCE [LARGE SCALE GENOMIC DNA]</scope>
    <source>
        <strain evidence="1">DakArB 4268</strain>
    </source>
</reference>
<protein>
    <submittedName>
        <fullName evidence="1">Uncharacterized protein</fullName>
    </submittedName>
</protein>
<gene>
    <name evidence="1" type="ORF">YKV026c</name>
</gene>
<sequence length="94" mass="10925">MNSSVSTKLSLNRSNIIEYIDSIIVYKIQLESLYTNAYLLTEFVNYCNKNNNIVNDTLHEIIQKDLNKIYSNINTLVLEIKNLIVMLKSIIKKI</sequence>
<evidence type="ECO:0000313" key="1">
    <source>
        <dbReference type="EMBL" id="AEN03615.1"/>
    </source>
</evidence>
<dbReference type="EMBL" id="HQ849551">
    <property type="protein sequence ID" value="AEN03615.1"/>
    <property type="molecule type" value="Genomic_DNA"/>
</dbReference>
<dbReference type="GeneID" id="11107168"/>
<name>G3EIA4_9POXV</name>
<dbReference type="RefSeq" id="YP_004821379.1">
    <property type="nucleotide sequence ID" value="NC_015960.1"/>
</dbReference>
<dbReference type="Proteomes" id="UP000164653">
    <property type="component" value="Segment"/>
</dbReference>
<dbReference type="KEGG" id="vg:11107168"/>
<accession>G3EIA4</accession>
<dbReference type="OrthoDB" id="6054at10239"/>
<evidence type="ECO:0000313" key="2">
    <source>
        <dbReference type="Proteomes" id="UP000164653"/>
    </source>
</evidence>